<dbReference type="EMBL" id="BAABME010002216">
    <property type="protein sequence ID" value="GAA0153616.1"/>
    <property type="molecule type" value="Genomic_DNA"/>
</dbReference>
<dbReference type="Gene3D" id="3.30.420.10">
    <property type="entry name" value="Ribonuclease H-like superfamily/Ribonuclease H"/>
    <property type="match status" value="1"/>
</dbReference>
<dbReference type="PANTHER" id="PTHR48475">
    <property type="entry name" value="RIBONUCLEASE H"/>
    <property type="match status" value="1"/>
</dbReference>
<evidence type="ECO:0000313" key="2">
    <source>
        <dbReference type="Proteomes" id="UP001454036"/>
    </source>
</evidence>
<sequence length="269" mass="30660">MNKQADALAGLASSLTSQGVEIKVLVCEKWVILPLFEAQEYEEGEEEAESMAITTTSGALFRKSFGKILLRYLSDTEVAQAMNEAHSEVSKDYFSKWAEVVPLLSGRKEEVADFIKSNIIYRYGVPRNITHPYYPQANGLAKPFNKTLCNIPKKVVNKSKKNWHEEIEEALWAYKTTHRMRTQATPYALVYGVEAVLLLEVKIPSLRVAVKEGFTQEEAMQLKLQELDSVDEQNLQAHQRLECYQSRISKAYNKKVGPINGLYLKKYYP</sequence>
<evidence type="ECO:0000313" key="1">
    <source>
        <dbReference type="EMBL" id="GAA0153616.1"/>
    </source>
</evidence>
<dbReference type="SUPFAM" id="SSF53098">
    <property type="entry name" value="Ribonuclease H-like"/>
    <property type="match status" value="1"/>
</dbReference>
<reference evidence="1 2" key="1">
    <citation type="submission" date="2024-01" db="EMBL/GenBank/DDBJ databases">
        <title>The complete chloroplast genome sequence of Lithospermum erythrorhizon: insights into the phylogenetic relationship among Boraginaceae species and the maternal lineages of purple gromwells.</title>
        <authorList>
            <person name="Okada T."/>
            <person name="Watanabe K."/>
        </authorList>
    </citation>
    <scope>NUCLEOTIDE SEQUENCE [LARGE SCALE GENOMIC DNA]</scope>
</reference>
<protein>
    <recommendedName>
        <fullName evidence="3">Integrase catalytic domain-containing protein</fullName>
    </recommendedName>
</protein>
<dbReference type="GO" id="GO:0003676">
    <property type="term" value="F:nucleic acid binding"/>
    <property type="evidence" value="ECO:0007669"/>
    <property type="project" value="InterPro"/>
</dbReference>
<dbReference type="InterPro" id="IPR012337">
    <property type="entry name" value="RNaseH-like_sf"/>
</dbReference>
<dbReference type="PANTHER" id="PTHR48475:SF1">
    <property type="entry name" value="RNASE H TYPE-1 DOMAIN-CONTAINING PROTEIN"/>
    <property type="match status" value="1"/>
</dbReference>
<dbReference type="AlphaFoldDB" id="A0AAV3PR29"/>
<accession>A0AAV3PR29</accession>
<gene>
    <name evidence="1" type="ORF">LIER_11814</name>
</gene>
<evidence type="ECO:0008006" key="3">
    <source>
        <dbReference type="Google" id="ProtNLM"/>
    </source>
</evidence>
<proteinExistence type="predicted"/>
<dbReference type="Proteomes" id="UP001454036">
    <property type="component" value="Unassembled WGS sequence"/>
</dbReference>
<keyword evidence="2" id="KW-1185">Reference proteome</keyword>
<name>A0AAV3PR29_LITER</name>
<dbReference type="InterPro" id="IPR036397">
    <property type="entry name" value="RNaseH_sf"/>
</dbReference>
<comment type="caution">
    <text evidence="1">The sequence shown here is derived from an EMBL/GenBank/DDBJ whole genome shotgun (WGS) entry which is preliminary data.</text>
</comment>
<organism evidence="1 2">
    <name type="scientific">Lithospermum erythrorhizon</name>
    <name type="common">Purple gromwell</name>
    <name type="synonym">Lithospermum officinale var. erythrorhizon</name>
    <dbReference type="NCBI Taxonomy" id="34254"/>
    <lineage>
        <taxon>Eukaryota</taxon>
        <taxon>Viridiplantae</taxon>
        <taxon>Streptophyta</taxon>
        <taxon>Embryophyta</taxon>
        <taxon>Tracheophyta</taxon>
        <taxon>Spermatophyta</taxon>
        <taxon>Magnoliopsida</taxon>
        <taxon>eudicotyledons</taxon>
        <taxon>Gunneridae</taxon>
        <taxon>Pentapetalae</taxon>
        <taxon>asterids</taxon>
        <taxon>lamiids</taxon>
        <taxon>Boraginales</taxon>
        <taxon>Boraginaceae</taxon>
        <taxon>Boraginoideae</taxon>
        <taxon>Lithospermeae</taxon>
        <taxon>Lithospermum</taxon>
    </lineage>
</organism>